<name>A0ABY7V9G0_9GAMM</name>
<keyword evidence="2" id="KW-1185">Reference proteome</keyword>
<dbReference type="SUPFAM" id="SSF54637">
    <property type="entry name" value="Thioesterase/thiol ester dehydrase-isomerase"/>
    <property type="match status" value="1"/>
</dbReference>
<dbReference type="RefSeq" id="WP_274050325.1">
    <property type="nucleotide sequence ID" value="NZ_CP059693.1"/>
</dbReference>
<dbReference type="InterPro" id="IPR029069">
    <property type="entry name" value="HotDog_dom_sf"/>
</dbReference>
<evidence type="ECO:0000313" key="1">
    <source>
        <dbReference type="EMBL" id="WDE10294.1"/>
    </source>
</evidence>
<gene>
    <name evidence="1" type="ORF">H3N35_18705</name>
</gene>
<dbReference type="EMBL" id="CP059693">
    <property type="protein sequence ID" value="WDE10294.1"/>
    <property type="molecule type" value="Genomic_DNA"/>
</dbReference>
<dbReference type="Pfam" id="PF14539">
    <property type="entry name" value="DUF4442"/>
    <property type="match status" value="1"/>
</dbReference>
<proteinExistence type="predicted"/>
<dbReference type="InterPro" id="IPR027961">
    <property type="entry name" value="DUF4442"/>
</dbReference>
<sequence length="157" mass="17990">MNLMFKKAWVMRWALNLWPPIFFSGIKIKHLSADYRSAQATLTMRPWNTNAMGAHFGGSLYAMTDPCYMLMLMAQLGKEYVVWDKSADIDYIKPGKGLVTADFIISEALLDDIIKNTANGDKYLPQLPVYVKDAQGDVVAKVNRTLYIRRKQNRKKH</sequence>
<dbReference type="Proteomes" id="UP001215231">
    <property type="component" value="Chromosome"/>
</dbReference>
<protein>
    <submittedName>
        <fullName evidence="1">DUF4442 domain-containing protein</fullName>
    </submittedName>
</protein>
<organism evidence="1 2">
    <name type="scientific">Thalassomonas haliotis</name>
    <dbReference type="NCBI Taxonomy" id="485448"/>
    <lineage>
        <taxon>Bacteria</taxon>
        <taxon>Pseudomonadati</taxon>
        <taxon>Pseudomonadota</taxon>
        <taxon>Gammaproteobacteria</taxon>
        <taxon>Alteromonadales</taxon>
        <taxon>Colwelliaceae</taxon>
        <taxon>Thalassomonas</taxon>
    </lineage>
</organism>
<reference evidence="1 2" key="1">
    <citation type="journal article" date="2022" name="Mar. Drugs">
        <title>Bioassay-Guided Fractionation Leads to the Detection of Cholic Acid Generated by the Rare Thalassomonas sp.</title>
        <authorList>
            <person name="Pheiffer F."/>
            <person name="Schneider Y.K."/>
            <person name="Hansen E.H."/>
            <person name="Andersen J.H."/>
            <person name="Isaksson J."/>
            <person name="Busche T."/>
            <person name="R C."/>
            <person name="Kalinowski J."/>
            <person name="Zyl L.V."/>
            <person name="Trindade M."/>
        </authorList>
    </citation>
    <scope>NUCLEOTIDE SEQUENCE [LARGE SCALE GENOMIC DNA]</scope>
    <source>
        <strain evidence="1 2">A5K-61T</strain>
    </source>
</reference>
<dbReference type="Gene3D" id="3.10.129.10">
    <property type="entry name" value="Hotdog Thioesterase"/>
    <property type="match status" value="1"/>
</dbReference>
<evidence type="ECO:0000313" key="2">
    <source>
        <dbReference type="Proteomes" id="UP001215231"/>
    </source>
</evidence>
<accession>A0ABY7V9G0</accession>